<dbReference type="RefSeq" id="WP_008047259.1">
    <property type="nucleotide sequence ID" value="NZ_CH724153.1"/>
</dbReference>
<dbReference type="Proteomes" id="UP000005953">
    <property type="component" value="Unassembled WGS sequence"/>
</dbReference>
<organism evidence="2 3">
    <name type="scientific">Reinekea blandensis MED297</name>
    <dbReference type="NCBI Taxonomy" id="314283"/>
    <lineage>
        <taxon>Bacteria</taxon>
        <taxon>Pseudomonadati</taxon>
        <taxon>Pseudomonadota</taxon>
        <taxon>Gammaproteobacteria</taxon>
        <taxon>Oceanospirillales</taxon>
        <taxon>Saccharospirillaceae</taxon>
        <taxon>Reinekea</taxon>
    </lineage>
</organism>
<comment type="caution">
    <text evidence="2">The sequence shown here is derived from an EMBL/GenBank/DDBJ whole genome shotgun (WGS) entry which is preliminary data.</text>
</comment>
<keyword evidence="3" id="KW-1185">Reference proteome</keyword>
<proteinExistence type="predicted"/>
<dbReference type="InterPro" id="IPR032710">
    <property type="entry name" value="NTF2-like_dom_sf"/>
</dbReference>
<evidence type="ECO:0000313" key="2">
    <source>
        <dbReference type="EMBL" id="EAR08636.1"/>
    </source>
</evidence>
<dbReference type="EMBL" id="AAOE01000018">
    <property type="protein sequence ID" value="EAR08636.1"/>
    <property type="molecule type" value="Genomic_DNA"/>
</dbReference>
<evidence type="ECO:0000313" key="3">
    <source>
        <dbReference type="Proteomes" id="UP000005953"/>
    </source>
</evidence>
<dbReference type="Gene3D" id="3.10.450.50">
    <property type="match status" value="1"/>
</dbReference>
<dbReference type="HOGENOM" id="CLU_106738_8_0_6"/>
<dbReference type="OrthoDB" id="9102349at2"/>
<dbReference type="AlphaFoldDB" id="A4BGZ0"/>
<dbReference type="SUPFAM" id="SSF54427">
    <property type="entry name" value="NTF2-like"/>
    <property type="match status" value="1"/>
</dbReference>
<evidence type="ECO:0000259" key="1">
    <source>
        <dbReference type="Pfam" id="PF13577"/>
    </source>
</evidence>
<accession>A4BGZ0</accession>
<dbReference type="Pfam" id="PF13577">
    <property type="entry name" value="SnoaL_4"/>
    <property type="match status" value="1"/>
</dbReference>
<reference evidence="2 3" key="1">
    <citation type="submission" date="2006-02" db="EMBL/GenBank/DDBJ databases">
        <authorList>
            <person name="Pinhassi J."/>
            <person name="Pedros-Alio C."/>
            <person name="Ferriera S."/>
            <person name="Johnson J."/>
            <person name="Kravitz S."/>
            <person name="Halpern A."/>
            <person name="Remington K."/>
            <person name="Beeson K."/>
            <person name="Tran B."/>
            <person name="Rogers Y.-H."/>
            <person name="Friedman R."/>
            <person name="Venter J.C."/>
        </authorList>
    </citation>
    <scope>NUCLEOTIDE SEQUENCE [LARGE SCALE GENOMIC DNA]</scope>
    <source>
        <strain evidence="2 3">MED297</strain>
    </source>
</reference>
<protein>
    <recommendedName>
        <fullName evidence="1">SnoaL-like domain-containing protein</fullName>
    </recommendedName>
</protein>
<dbReference type="InterPro" id="IPR037401">
    <property type="entry name" value="SnoaL-like"/>
</dbReference>
<dbReference type="STRING" id="314283.MED297_02990"/>
<gene>
    <name evidence="2" type="ORF">MED297_02990</name>
</gene>
<sequence>MNQHELDCWRIERALVSAQYNLDQRDFNRFTEHFSEQGKLYRPTSATPLIGREEIAAAYAKNPAERFNRHTISNVFVSDISDNAAHSIAYVTLYSASQNEGGKPTFGWPVQRCLIGEYHDHWQRNGETWLITERRALFTIAMLQEA</sequence>
<feature type="domain" description="SnoaL-like" evidence="1">
    <location>
        <begin position="10"/>
        <end position="135"/>
    </location>
</feature>
<name>A4BGZ0_9GAMM</name>